<dbReference type="EMBL" id="WTYH01000001">
    <property type="protein sequence ID" value="MXO94298.1"/>
    <property type="molecule type" value="Genomic_DNA"/>
</dbReference>
<sequence>MSEKSIKITIDASAARAGAMQVNQALASIGNGGQLGRLNGQLTNSAGQFTRTGTAARTMAGNMAAANNNIGGSVSALGRLGSALGKTTIALAGLGMAAGVFATMVMGFTNVADAASAMEARLRIATGSQAGFTQGMADIVSIARATRSEIGAVGNLYSKMVMNSRNLGISQADASVATRTFAMALKVGGASADEANSSILQLSQAMSSGVLQGDEFKSLAENSPVFMQILADSMGIPLGQLKKLGAEGKITGKAITDALTDPAAIAKIEEQFGKIPVTFADVRTTVGNGITQMASALANGLNVNTSLAQLTASFNQWIDGVLPRIQEFGAQLRESFATIAPIAAAIWAPISAGIGLIVSNLGNITKAAIVVGSAFVTMKAAMALGSAINAVSALYKQVQFLGIAMGATSGISAGFAGAMGLAQRAIMGVNTALMANPFVALATVIVGAAMAIYQFSDQIQIGTDGLGTLADFAAIVMEDIGAAFTAVAGVVSDVWNGITSAASSAFTTIGEIFAPLAAFLQPIISAVGTAFTAVFGNIEFTFMGLVRFVANGIDLMVSAFMFLGKSIGAAFANAPRLVGAAVTSIANMVIGGVESMINKAVDGLNVLIGLAERIPGVGDIGTVGHVKLGRAAGESFGAAVANTMPSFERYTFASDHVAGMETRIDGRRDAINNEGRRTTPAGANDNTPAVAAMASPDGNGGDRAGRERARQIEDANKKYDEFLQKMQDELAFASLLKHEAEERRKIDEGRAILGARFGQAQEAEIRALVIATRAAEALGSIKQEVYEQGNRAIVNGMRVNGLSEEQQAIEDAIADRRLDALNTGLSIEHLQSETYLLEEQRLRTILEQNAAYDAQQARLRELQNTGRDLIEDYGRRLDPRASAERDYRERNEAINAAIRPSDVAADAWQTMVTRALEGSAKDYDDAMSAIANEFQQNVVNSIYQIGDALGGMLGDVVNAIGRAVDAMNRANQGDYSQSGLLGGIASLFGGTKDNRNPFGEAVDAGIGRFQTGMQEVFSKPLDSMANSFRGLKDSFNPLKEGSFIKGLGNALGGAMQGAQIGSAVAGVGKMIWSKFSTTGSSVGGALGSAFGPAGSLIGSTLGGLVGGLLKKSKYGTAGFEVDASTGQLKGMAIAGRGKEQQEASKNLSNQVAGTINDIAARLGAGISGGGGITIGMYKDSYRVNTLGSTGKLKKKSKGTVDFGDNAEAAVAFAIDEMLKKGILTGISDFSKRAIQKLGQAGLGLAEGFEKIIDDLAILKDPLRGGANAIKDGLDKMIEAMKSAGATASDLATVEEYRGLKLKAYMEDQLSGLKDFQKNLTGEAGGYTKLSVLTRNLAEFETMKSAIMAGQTVDQDKFTNLGGAILGGAGDIYGSTAQFVAIRNMLNDTTGALIANTTAAIDDSTVVAIHQQTDAITGQIGITNDLLRQVLEQQALAPSNDTFVAPRAVNGRITQQY</sequence>
<feature type="region of interest" description="Disordered" evidence="2">
    <location>
        <begin position="672"/>
        <end position="708"/>
    </location>
</feature>
<feature type="transmembrane region" description="Helical" evidence="3">
    <location>
        <begin position="433"/>
        <end position="453"/>
    </location>
</feature>
<name>A0A845A2Y9_9SPHN</name>
<feature type="coiled-coil region" evidence="1">
    <location>
        <begin position="709"/>
        <end position="743"/>
    </location>
</feature>
<keyword evidence="3" id="KW-1133">Transmembrane helix</keyword>
<evidence type="ECO:0000313" key="5">
    <source>
        <dbReference type="EMBL" id="MXO94298.1"/>
    </source>
</evidence>
<proteinExistence type="predicted"/>
<dbReference type="RefSeq" id="WP_131453533.1">
    <property type="nucleotide sequence ID" value="NZ_BMJK01000002.1"/>
</dbReference>
<keyword evidence="3" id="KW-0812">Transmembrane</keyword>
<evidence type="ECO:0000313" key="6">
    <source>
        <dbReference type="Proteomes" id="UP000460626"/>
    </source>
</evidence>
<evidence type="ECO:0000256" key="3">
    <source>
        <dbReference type="SAM" id="Phobius"/>
    </source>
</evidence>
<evidence type="ECO:0000256" key="2">
    <source>
        <dbReference type="SAM" id="MobiDB-lite"/>
    </source>
</evidence>
<comment type="caution">
    <text evidence="5">The sequence shown here is derived from an EMBL/GenBank/DDBJ whole genome shotgun (WGS) entry which is preliminary data.</text>
</comment>
<evidence type="ECO:0000259" key="4">
    <source>
        <dbReference type="Pfam" id="PF20155"/>
    </source>
</evidence>
<dbReference type="Proteomes" id="UP000460626">
    <property type="component" value="Unassembled WGS sequence"/>
</dbReference>
<evidence type="ECO:0000256" key="1">
    <source>
        <dbReference type="SAM" id="Coils"/>
    </source>
</evidence>
<protein>
    <submittedName>
        <fullName evidence="5">Tape measure protein</fullName>
    </submittedName>
</protein>
<dbReference type="InterPro" id="IPR013491">
    <property type="entry name" value="Tape_meas_N"/>
</dbReference>
<keyword evidence="1" id="KW-0175">Coiled coil</keyword>
<dbReference type="Pfam" id="PF20155">
    <property type="entry name" value="TMP_3"/>
    <property type="match status" value="1"/>
</dbReference>
<feature type="transmembrane region" description="Helical" evidence="3">
    <location>
        <begin position="89"/>
        <end position="108"/>
    </location>
</feature>
<dbReference type="NCBIfam" id="TIGR02675">
    <property type="entry name" value="tape_meas_nterm"/>
    <property type="match status" value="1"/>
</dbReference>
<organism evidence="5 6">
    <name type="scientific">Aurantiacibacter arachoides</name>
    <dbReference type="NCBI Taxonomy" id="1850444"/>
    <lineage>
        <taxon>Bacteria</taxon>
        <taxon>Pseudomonadati</taxon>
        <taxon>Pseudomonadota</taxon>
        <taxon>Alphaproteobacteria</taxon>
        <taxon>Sphingomonadales</taxon>
        <taxon>Erythrobacteraceae</taxon>
        <taxon>Aurantiacibacter</taxon>
    </lineage>
</organism>
<reference evidence="5 6" key="1">
    <citation type="submission" date="2019-12" db="EMBL/GenBank/DDBJ databases">
        <title>Genomic-based taxomic classification of the family Erythrobacteraceae.</title>
        <authorList>
            <person name="Xu L."/>
        </authorList>
    </citation>
    <scope>NUCLEOTIDE SEQUENCE [LARGE SCALE GENOMIC DNA]</scope>
    <source>
        <strain evidence="5 6">RC4-10-4</strain>
    </source>
</reference>
<feature type="domain" description="Tape measure protein N-terminal" evidence="4">
    <location>
        <begin position="107"/>
        <end position="298"/>
    </location>
</feature>
<feature type="transmembrane region" description="Helical" evidence="3">
    <location>
        <begin position="336"/>
        <end position="358"/>
    </location>
</feature>
<feature type="coiled-coil region" evidence="1">
    <location>
        <begin position="845"/>
        <end position="872"/>
    </location>
</feature>
<keyword evidence="3" id="KW-0472">Membrane</keyword>
<gene>
    <name evidence="5" type="ORF">GRI62_11895</name>
</gene>
<keyword evidence="6" id="KW-1185">Reference proteome</keyword>
<feature type="transmembrane region" description="Helical" evidence="3">
    <location>
        <begin position="400"/>
        <end position="421"/>
    </location>
</feature>
<accession>A0A845A2Y9</accession>
<feature type="transmembrane region" description="Helical" evidence="3">
    <location>
        <begin position="367"/>
        <end position="388"/>
    </location>
</feature>
<dbReference type="OrthoDB" id="7432167at2"/>